<proteinExistence type="predicted"/>
<evidence type="ECO:0000313" key="1">
    <source>
        <dbReference type="EMBL" id="NMH78693.1"/>
    </source>
</evidence>
<accession>A0ABX1RE73</accession>
<reference evidence="1 2" key="1">
    <citation type="submission" date="2020-04" db="EMBL/GenBank/DDBJ databases">
        <authorList>
            <person name="Klaysubun C."/>
            <person name="Duangmal K."/>
            <person name="Lipun K."/>
        </authorList>
    </citation>
    <scope>NUCLEOTIDE SEQUENCE [LARGE SCALE GENOMIC DNA]</scope>
    <source>
        <strain evidence="1 2">JCM 11839</strain>
    </source>
</reference>
<gene>
    <name evidence="1" type="ORF">HF577_16590</name>
</gene>
<keyword evidence="2" id="KW-1185">Reference proteome</keyword>
<dbReference type="Proteomes" id="UP001296706">
    <property type="component" value="Unassembled WGS sequence"/>
</dbReference>
<protein>
    <submittedName>
        <fullName evidence="1">Uncharacterized protein</fullName>
    </submittedName>
</protein>
<organism evidence="1 2">
    <name type="scientific">Pseudonocardia xinjiangensis</name>
    <dbReference type="NCBI Taxonomy" id="75289"/>
    <lineage>
        <taxon>Bacteria</taxon>
        <taxon>Bacillati</taxon>
        <taxon>Actinomycetota</taxon>
        <taxon>Actinomycetes</taxon>
        <taxon>Pseudonocardiales</taxon>
        <taxon>Pseudonocardiaceae</taxon>
        <taxon>Pseudonocardia</taxon>
    </lineage>
</organism>
<evidence type="ECO:0000313" key="2">
    <source>
        <dbReference type="Proteomes" id="UP001296706"/>
    </source>
</evidence>
<name>A0ABX1RE73_9PSEU</name>
<sequence length="201" mass="22329">MLRRDFMAAMGGATQSAQPERPGRTDGVAGEFTVFCRIKPGHADELREVLDELMDAMGTGDRAALRQIGTLHDARHVIFDNDTQLLFASVFDGSWDTYIDDFATTVVGERFDRVFSHTEGFPGVKDPNVKEWFVAQQEPALVFVSSYPDLTVKQIWKDQRVNEAFQAVLDSSEFQAALENPANKELLASPAFQKLLDQAAG</sequence>
<dbReference type="EMBL" id="JAAXKY010000050">
    <property type="protein sequence ID" value="NMH78693.1"/>
    <property type="molecule type" value="Genomic_DNA"/>
</dbReference>
<comment type="caution">
    <text evidence="1">The sequence shown here is derived from an EMBL/GenBank/DDBJ whole genome shotgun (WGS) entry which is preliminary data.</text>
</comment>